<dbReference type="AlphaFoldDB" id="A0A150XAP7"/>
<proteinExistence type="predicted"/>
<organism evidence="2 3">
    <name type="scientific">Roseivirga spongicola</name>
    <dbReference type="NCBI Taxonomy" id="333140"/>
    <lineage>
        <taxon>Bacteria</taxon>
        <taxon>Pseudomonadati</taxon>
        <taxon>Bacteroidota</taxon>
        <taxon>Cytophagia</taxon>
        <taxon>Cytophagales</taxon>
        <taxon>Roseivirgaceae</taxon>
        <taxon>Roseivirga</taxon>
    </lineage>
</organism>
<evidence type="ECO:0000313" key="2">
    <source>
        <dbReference type="EMBL" id="KYG75742.1"/>
    </source>
</evidence>
<dbReference type="InterPro" id="IPR012467">
    <property type="entry name" value="DUF1684"/>
</dbReference>
<dbReference type="EMBL" id="LRPC01000012">
    <property type="protein sequence ID" value="KYG75742.1"/>
    <property type="molecule type" value="Genomic_DNA"/>
</dbReference>
<sequence>MLKLYRGLNRLILMISLIAILGVAHAQEADYLKEIKVWQEDLNKEYLDPVKSPLSKKERKDFTGHLFYPVQESYRIEAKFEPTPDSKPFQLATSTGGAKIYKRIGILHFELLGENRTLEAYVEQKRFSLPGMPTYVFLPLVDETTGNETYGGGRYMHYEGIPEGTIWTVDFNKLYNPYCAYNDKYECPKVPDANYLPIKVEAGIKGY</sequence>
<accession>A0A150XAP7</accession>
<dbReference type="Proteomes" id="UP000075606">
    <property type="component" value="Unassembled WGS sequence"/>
</dbReference>
<gene>
    <name evidence="2" type="ORF">AWW68_07860</name>
</gene>
<reference evidence="2 3" key="1">
    <citation type="submission" date="2016-01" db="EMBL/GenBank/DDBJ databases">
        <title>Genome sequencing of Roseivirga spongicola UST030701-084.</title>
        <authorList>
            <person name="Selvaratnam C."/>
            <person name="Thevarajoo S."/>
            <person name="Goh K.M."/>
            <person name="Ee R."/>
            <person name="Chan K.-G."/>
            <person name="Chong C.S."/>
        </authorList>
    </citation>
    <scope>NUCLEOTIDE SEQUENCE [LARGE SCALE GENOMIC DNA]</scope>
    <source>
        <strain evidence="2 3">UST030701-084</strain>
    </source>
</reference>
<evidence type="ECO:0000313" key="3">
    <source>
        <dbReference type="Proteomes" id="UP000075606"/>
    </source>
</evidence>
<dbReference type="STRING" id="333140.AWW68_07860"/>
<evidence type="ECO:0000256" key="1">
    <source>
        <dbReference type="SAM" id="SignalP"/>
    </source>
</evidence>
<keyword evidence="1" id="KW-0732">Signal</keyword>
<feature type="signal peptide" evidence="1">
    <location>
        <begin position="1"/>
        <end position="26"/>
    </location>
</feature>
<dbReference type="PANTHER" id="PTHR41913">
    <property type="entry name" value="DUF1684 DOMAIN-CONTAINING PROTEIN"/>
    <property type="match status" value="1"/>
</dbReference>
<name>A0A150XAP7_9BACT</name>
<keyword evidence="3" id="KW-1185">Reference proteome</keyword>
<comment type="caution">
    <text evidence="2">The sequence shown here is derived from an EMBL/GenBank/DDBJ whole genome shotgun (WGS) entry which is preliminary data.</text>
</comment>
<dbReference type="Pfam" id="PF07920">
    <property type="entry name" value="DUF1684"/>
    <property type="match status" value="1"/>
</dbReference>
<feature type="chain" id="PRO_5007574386" description="DUF1684 domain-containing protein" evidence="1">
    <location>
        <begin position="27"/>
        <end position="207"/>
    </location>
</feature>
<protein>
    <recommendedName>
        <fullName evidence="4">DUF1684 domain-containing protein</fullName>
    </recommendedName>
</protein>
<evidence type="ECO:0008006" key="4">
    <source>
        <dbReference type="Google" id="ProtNLM"/>
    </source>
</evidence>
<dbReference type="PANTHER" id="PTHR41913:SF1">
    <property type="entry name" value="DUF1684 DOMAIN-CONTAINING PROTEIN"/>
    <property type="match status" value="1"/>
</dbReference>